<comment type="similarity">
    <text evidence="4">Belongs to the HflD family.</text>
</comment>
<name>A0AA37TXG4_9GAMM</name>
<dbReference type="NCBIfam" id="NF001246">
    <property type="entry name" value="PRK00218.1-2"/>
    <property type="match status" value="1"/>
</dbReference>
<accession>A0AA37TXG4</accession>
<dbReference type="PANTHER" id="PTHR38100:SF1">
    <property type="entry name" value="HIGH FREQUENCY LYSOGENIZATION PROTEIN HFLD"/>
    <property type="match status" value="1"/>
</dbReference>
<dbReference type="AlphaFoldDB" id="A0AA37TXG4"/>
<dbReference type="NCBIfam" id="NF001248">
    <property type="entry name" value="PRK00218.1-4"/>
    <property type="match status" value="1"/>
</dbReference>
<evidence type="ECO:0000313" key="6">
    <source>
        <dbReference type="Proteomes" id="UP001157439"/>
    </source>
</evidence>
<evidence type="ECO:0000256" key="4">
    <source>
        <dbReference type="HAMAP-Rule" id="MF_00695"/>
    </source>
</evidence>
<gene>
    <name evidence="4 5" type="primary">hflD</name>
    <name evidence="5" type="ORF">GCM10007894_26460</name>
</gene>
<dbReference type="Gene3D" id="1.10.3890.10">
    <property type="entry name" value="HflD-like"/>
    <property type="match status" value="1"/>
</dbReference>
<evidence type="ECO:0000256" key="3">
    <source>
        <dbReference type="ARBA" id="ARBA00023136"/>
    </source>
</evidence>
<protein>
    <recommendedName>
        <fullName evidence="4">High frequency lysogenization protein HflD homolog</fullName>
    </recommendedName>
</protein>
<dbReference type="RefSeq" id="WP_095499134.1">
    <property type="nucleotide sequence ID" value="NZ_BSPO01000003.1"/>
</dbReference>
<proteinExistence type="inferred from homology"/>
<keyword evidence="3 4" id="KW-0472">Membrane</keyword>
<organism evidence="5 6">
    <name type="scientific">Paraferrimonas haliotis</name>
    <dbReference type="NCBI Taxonomy" id="2013866"/>
    <lineage>
        <taxon>Bacteria</taxon>
        <taxon>Pseudomonadati</taxon>
        <taxon>Pseudomonadota</taxon>
        <taxon>Gammaproteobacteria</taxon>
        <taxon>Alteromonadales</taxon>
        <taxon>Ferrimonadaceae</taxon>
        <taxon>Paraferrimonas</taxon>
    </lineage>
</organism>
<dbReference type="Pfam" id="PF04356">
    <property type="entry name" value="DUF489"/>
    <property type="match status" value="1"/>
</dbReference>
<comment type="caution">
    <text evidence="5">The sequence shown here is derived from an EMBL/GenBank/DDBJ whole genome shotgun (WGS) entry which is preliminary data.</text>
</comment>
<keyword evidence="1 4" id="KW-1003">Cell membrane</keyword>
<keyword evidence="2 4" id="KW-0963">Cytoplasm</keyword>
<dbReference type="EMBL" id="BSPO01000003">
    <property type="protein sequence ID" value="GLS84669.1"/>
    <property type="molecule type" value="Genomic_DNA"/>
</dbReference>
<dbReference type="SUPFAM" id="SSF101322">
    <property type="entry name" value="YcfC-like"/>
    <property type="match status" value="1"/>
</dbReference>
<reference evidence="5 6" key="1">
    <citation type="journal article" date="2014" name="Int. J. Syst. Evol. Microbiol.">
        <title>Complete genome sequence of Corynebacterium casei LMG S-19264T (=DSM 44701T), isolated from a smear-ripened cheese.</title>
        <authorList>
            <consortium name="US DOE Joint Genome Institute (JGI-PGF)"/>
            <person name="Walter F."/>
            <person name="Albersmeier A."/>
            <person name="Kalinowski J."/>
            <person name="Ruckert C."/>
        </authorList>
    </citation>
    <scope>NUCLEOTIDE SEQUENCE [LARGE SCALE GENOMIC DNA]</scope>
    <source>
        <strain evidence="5 6">NBRC 112785</strain>
    </source>
</reference>
<dbReference type="GO" id="GO:0005737">
    <property type="term" value="C:cytoplasm"/>
    <property type="evidence" value="ECO:0007669"/>
    <property type="project" value="UniProtKB-SubCell"/>
</dbReference>
<dbReference type="InterPro" id="IPR035932">
    <property type="entry name" value="HflD-like_sf"/>
</dbReference>
<sequence length="208" mass="23324">MDQGNDQIQQRTLAFAALCQAVRLVQQVARQGQIDEHDLAACLSPIVVTDPESIEDIYGSPQQLTLGLQTMLNQLGDQKHKDLEITRYLVGILALERKLFRRQGQLGLLAERINQVKRQLNHFQITDEQVLANISSIYVDVISDLGPKIQITGNPKNLQHSSNQQKIRSLLLAAMRAAVLWRQLGGKRRQLVFARKAMSNAARGLIIT</sequence>
<evidence type="ECO:0000256" key="2">
    <source>
        <dbReference type="ARBA" id="ARBA00022490"/>
    </source>
</evidence>
<comment type="subcellular location">
    <subcellularLocation>
        <location evidence="4">Cytoplasm</location>
    </subcellularLocation>
    <subcellularLocation>
        <location evidence="4">Cell membrane</location>
        <topology evidence="4">Peripheral membrane protein</topology>
        <orientation evidence="4">Cytoplasmic side</orientation>
    </subcellularLocation>
</comment>
<dbReference type="PANTHER" id="PTHR38100">
    <property type="entry name" value="HIGH FREQUENCY LYSOGENIZATION PROTEIN HFLD"/>
    <property type="match status" value="1"/>
</dbReference>
<evidence type="ECO:0000313" key="5">
    <source>
        <dbReference type="EMBL" id="GLS84669.1"/>
    </source>
</evidence>
<dbReference type="GO" id="GO:0005886">
    <property type="term" value="C:plasma membrane"/>
    <property type="evidence" value="ECO:0007669"/>
    <property type="project" value="UniProtKB-SubCell"/>
</dbReference>
<keyword evidence="6" id="KW-1185">Reference proteome</keyword>
<dbReference type="InterPro" id="IPR007451">
    <property type="entry name" value="HflD"/>
</dbReference>
<evidence type="ECO:0000256" key="1">
    <source>
        <dbReference type="ARBA" id="ARBA00022475"/>
    </source>
</evidence>
<dbReference type="HAMAP" id="MF_00695">
    <property type="entry name" value="HflD_protein"/>
    <property type="match status" value="1"/>
</dbReference>
<dbReference type="Proteomes" id="UP001157439">
    <property type="component" value="Unassembled WGS sequence"/>
</dbReference>